<dbReference type="EMBL" id="JBHFNR010000266">
    <property type="protein sequence ID" value="MFB2897834.1"/>
    <property type="molecule type" value="Genomic_DNA"/>
</dbReference>
<dbReference type="InterPro" id="IPR011067">
    <property type="entry name" value="Plasmid_toxin/cell-grow_inhib"/>
</dbReference>
<dbReference type="Gene3D" id="2.30.30.110">
    <property type="match status" value="1"/>
</dbReference>
<comment type="caution">
    <text evidence="3">The sequence shown here is derived from an EMBL/GenBank/DDBJ whole genome shotgun (WGS) entry which is preliminary data.</text>
</comment>
<dbReference type="PANTHER" id="PTHR33988">
    <property type="entry name" value="ENDORIBONUCLEASE MAZF-RELATED"/>
    <property type="match status" value="1"/>
</dbReference>
<accession>A0ABV4Y1G3</accession>
<evidence type="ECO:0000256" key="2">
    <source>
        <dbReference type="ARBA" id="ARBA00022649"/>
    </source>
</evidence>
<dbReference type="SUPFAM" id="SSF50118">
    <property type="entry name" value="Cell growth inhibitor/plasmid maintenance toxic component"/>
    <property type="match status" value="1"/>
</dbReference>
<dbReference type="InterPro" id="IPR003477">
    <property type="entry name" value="PemK-like"/>
</dbReference>
<dbReference type="Pfam" id="PF02452">
    <property type="entry name" value="PemK_toxin"/>
    <property type="match status" value="1"/>
</dbReference>
<sequence length="118" mass="13191">MNPKPGEVWLVDLGLVAKQRPVVIVSRFDSNPPRALVLYVPVTTQNRGSSYEVALPKLSFLQRDSVVNVQGLGSIPTVRLERKLGVLPDEVMLRIRQALRFALDLEVEEQQDDTLNGN</sequence>
<evidence type="ECO:0000256" key="1">
    <source>
        <dbReference type="ARBA" id="ARBA00007521"/>
    </source>
</evidence>
<protein>
    <submittedName>
        <fullName evidence="3">Type II toxin-antitoxin system PemK/MazF family toxin</fullName>
    </submittedName>
</protein>
<name>A0ABV4Y1G3_9CYAN</name>
<evidence type="ECO:0000313" key="3">
    <source>
        <dbReference type="EMBL" id="MFB2897834.1"/>
    </source>
</evidence>
<keyword evidence="4" id="KW-1185">Reference proteome</keyword>
<evidence type="ECO:0000313" key="4">
    <source>
        <dbReference type="Proteomes" id="UP001576784"/>
    </source>
</evidence>
<dbReference type="RefSeq" id="WP_413267445.1">
    <property type="nucleotide sequence ID" value="NZ_JBHFNR010000266.1"/>
</dbReference>
<keyword evidence="2" id="KW-1277">Toxin-antitoxin system</keyword>
<organism evidence="3 4">
    <name type="scientific">Floridaenema flaviceps BLCC-F50</name>
    <dbReference type="NCBI Taxonomy" id="3153642"/>
    <lineage>
        <taxon>Bacteria</taxon>
        <taxon>Bacillati</taxon>
        <taxon>Cyanobacteriota</taxon>
        <taxon>Cyanophyceae</taxon>
        <taxon>Oscillatoriophycideae</taxon>
        <taxon>Aerosakkonematales</taxon>
        <taxon>Aerosakkonemataceae</taxon>
        <taxon>Floridanema</taxon>
        <taxon>Floridanema flaviceps</taxon>
    </lineage>
</organism>
<dbReference type="Proteomes" id="UP001576784">
    <property type="component" value="Unassembled WGS sequence"/>
</dbReference>
<proteinExistence type="inferred from homology"/>
<reference evidence="3 4" key="1">
    <citation type="submission" date="2024-09" db="EMBL/GenBank/DDBJ databases">
        <title>Floridaenema gen nov. (Aerosakkonemataceae, Aerosakkonematales ord. nov., Cyanobacteria) from benthic tropical and subtropical fresh waters, with the description of four new species.</title>
        <authorList>
            <person name="Moretto J.A."/>
            <person name="Berthold D.E."/>
            <person name="Lefler F.W."/>
            <person name="Huang I.-S."/>
            <person name="Laughinghouse H. IV."/>
        </authorList>
    </citation>
    <scope>NUCLEOTIDE SEQUENCE [LARGE SCALE GENOMIC DNA]</scope>
    <source>
        <strain evidence="3 4">BLCC-F50</strain>
    </source>
</reference>
<gene>
    <name evidence="3" type="ORF">ACE1CI_33370</name>
</gene>
<comment type="similarity">
    <text evidence="1">Belongs to the PemK/MazF family.</text>
</comment>